<reference evidence="3" key="2">
    <citation type="submission" date="2021-01" db="UniProtKB">
        <authorList>
            <consortium name="EnsemblMetazoa"/>
        </authorList>
    </citation>
    <scope>IDENTIFICATION</scope>
</reference>
<dbReference type="GO" id="GO:0005507">
    <property type="term" value="F:copper ion binding"/>
    <property type="evidence" value="ECO:0000318"/>
    <property type="project" value="GO_Central"/>
</dbReference>
<dbReference type="InterPro" id="IPR011322">
    <property type="entry name" value="N-reg_PII-like_a/b"/>
</dbReference>
<dbReference type="RefSeq" id="XP_030848252.1">
    <property type="nucleotide sequence ID" value="XM_030992392.1"/>
</dbReference>
<name>A0A7M7T251_STRPU</name>
<organism evidence="3 4">
    <name type="scientific">Strongylocentrotus purpuratus</name>
    <name type="common">Purple sea urchin</name>
    <dbReference type="NCBI Taxonomy" id="7668"/>
    <lineage>
        <taxon>Eukaryota</taxon>
        <taxon>Metazoa</taxon>
        <taxon>Echinodermata</taxon>
        <taxon>Eleutherozoa</taxon>
        <taxon>Echinozoa</taxon>
        <taxon>Echinoidea</taxon>
        <taxon>Euechinoidea</taxon>
        <taxon>Echinacea</taxon>
        <taxon>Camarodonta</taxon>
        <taxon>Echinidea</taxon>
        <taxon>Strongylocentrotidae</taxon>
        <taxon>Strongylocentrotus</taxon>
    </lineage>
</organism>
<evidence type="ECO:0000256" key="2">
    <source>
        <dbReference type="SAM" id="Phobius"/>
    </source>
</evidence>
<dbReference type="AlphaFoldDB" id="A0A7M7T251"/>
<evidence type="ECO:0000256" key="1">
    <source>
        <dbReference type="ARBA" id="ARBA00010169"/>
    </source>
</evidence>
<dbReference type="SUPFAM" id="SSF54913">
    <property type="entry name" value="GlnB-like"/>
    <property type="match status" value="1"/>
</dbReference>
<dbReference type="KEGG" id="spu:764232"/>
<dbReference type="PANTHER" id="PTHR23419:SF8">
    <property type="entry name" value="FI09726P"/>
    <property type="match status" value="1"/>
</dbReference>
<dbReference type="Gene3D" id="3.30.70.120">
    <property type="match status" value="1"/>
</dbReference>
<keyword evidence="4" id="KW-1185">Reference proteome</keyword>
<dbReference type="OrthoDB" id="2017693at2759"/>
<evidence type="ECO:0000313" key="4">
    <source>
        <dbReference type="Proteomes" id="UP000007110"/>
    </source>
</evidence>
<dbReference type="EnsemblMetazoa" id="XM_030992392">
    <property type="protein sequence ID" value="XP_030848252"/>
    <property type="gene ID" value="LOC764232"/>
</dbReference>
<dbReference type="InterPro" id="IPR004323">
    <property type="entry name" value="Ion_tolerance_CutA"/>
</dbReference>
<reference evidence="4" key="1">
    <citation type="submission" date="2015-02" db="EMBL/GenBank/DDBJ databases">
        <title>Genome sequencing for Strongylocentrotus purpuratus.</title>
        <authorList>
            <person name="Murali S."/>
            <person name="Liu Y."/>
            <person name="Vee V."/>
            <person name="English A."/>
            <person name="Wang M."/>
            <person name="Skinner E."/>
            <person name="Han Y."/>
            <person name="Muzny D.M."/>
            <person name="Worley K.C."/>
            <person name="Gibbs R.A."/>
        </authorList>
    </citation>
    <scope>NUCLEOTIDE SEQUENCE</scope>
</reference>
<dbReference type="FunCoup" id="A0A7M7T251">
    <property type="interactions" value="487"/>
</dbReference>
<dbReference type="GeneID" id="764232"/>
<comment type="similarity">
    <text evidence="1">Belongs to the CutA family.</text>
</comment>
<keyword evidence="2" id="KW-1133">Transmembrane helix</keyword>
<accession>A0A7M7T251</accession>
<feature type="transmembrane region" description="Helical" evidence="2">
    <location>
        <begin position="6"/>
        <end position="28"/>
    </location>
</feature>
<protein>
    <submittedName>
        <fullName evidence="3">Uncharacterized protein</fullName>
    </submittedName>
</protein>
<proteinExistence type="inferred from homology"/>
<dbReference type="PANTHER" id="PTHR23419">
    <property type="entry name" value="DIVALENT CATION TOLERANCE CUTA-RELATED"/>
    <property type="match status" value="1"/>
</dbReference>
<keyword evidence="2" id="KW-0812">Transmembrane</keyword>
<dbReference type="OMA" id="NEFLMMI"/>
<dbReference type="InParanoid" id="A0A7M7T251"/>
<dbReference type="GO" id="GO:0010038">
    <property type="term" value="P:response to metal ion"/>
    <property type="evidence" value="ECO:0007669"/>
    <property type="project" value="InterPro"/>
</dbReference>
<dbReference type="Pfam" id="PF03091">
    <property type="entry name" value="CutA1"/>
    <property type="match status" value="1"/>
</dbReference>
<sequence length="163" mass="17961">MRCSAVIIPILIGLTSFLSMSLIFRGVFQRILPTKLNLGLVLSRTMTSNESSTEAASKLTAAFVTVPGPDATVAEKLASDIVEQKLAACVNVIPGLTSVYEWEGKIEKDQELLLMIKTKRSKIDELSEFVRKNHPYDVAEVISLPIENGNLPYLQWVAKTVPE</sequence>
<keyword evidence="2" id="KW-0472">Membrane</keyword>
<evidence type="ECO:0000313" key="3">
    <source>
        <dbReference type="EnsemblMetazoa" id="XP_030848252"/>
    </source>
</evidence>
<dbReference type="InterPro" id="IPR015867">
    <property type="entry name" value="N-reg_PII/ATP_PRibTrfase_C"/>
</dbReference>
<dbReference type="Proteomes" id="UP000007110">
    <property type="component" value="Unassembled WGS sequence"/>
</dbReference>